<name>A0ABV7XMQ3_9GAMM</name>
<organism evidence="3 4">
    <name type="scientific">Luteimonas soli</name>
    <dbReference type="NCBI Taxonomy" id="1648966"/>
    <lineage>
        <taxon>Bacteria</taxon>
        <taxon>Pseudomonadati</taxon>
        <taxon>Pseudomonadota</taxon>
        <taxon>Gammaproteobacteria</taxon>
        <taxon>Lysobacterales</taxon>
        <taxon>Lysobacteraceae</taxon>
        <taxon>Luteimonas</taxon>
    </lineage>
</organism>
<evidence type="ECO:0000256" key="2">
    <source>
        <dbReference type="SAM" id="Phobius"/>
    </source>
</evidence>
<protein>
    <submittedName>
        <fullName evidence="3">Uncharacterized protein</fullName>
    </submittedName>
</protein>
<feature type="compositionally biased region" description="Low complexity" evidence="1">
    <location>
        <begin position="47"/>
        <end position="85"/>
    </location>
</feature>
<gene>
    <name evidence="3" type="ORF">ACFONC_07890</name>
</gene>
<proteinExistence type="predicted"/>
<keyword evidence="4" id="KW-1185">Reference proteome</keyword>
<evidence type="ECO:0000256" key="1">
    <source>
        <dbReference type="SAM" id="MobiDB-lite"/>
    </source>
</evidence>
<evidence type="ECO:0000313" key="4">
    <source>
        <dbReference type="Proteomes" id="UP001595705"/>
    </source>
</evidence>
<feature type="transmembrane region" description="Helical" evidence="2">
    <location>
        <begin position="347"/>
        <end position="366"/>
    </location>
</feature>
<keyword evidence="2" id="KW-1133">Transmembrane helix</keyword>
<dbReference type="RefSeq" id="WP_386743186.1">
    <property type="nucleotide sequence ID" value="NZ_JBHRYA010000007.1"/>
</dbReference>
<dbReference type="EMBL" id="JBHRYA010000007">
    <property type="protein sequence ID" value="MFC3716069.1"/>
    <property type="molecule type" value="Genomic_DNA"/>
</dbReference>
<dbReference type="Proteomes" id="UP001595705">
    <property type="component" value="Unassembled WGS sequence"/>
</dbReference>
<keyword evidence="2" id="KW-0472">Membrane</keyword>
<feature type="transmembrane region" description="Helical" evidence="2">
    <location>
        <begin position="311"/>
        <end position="332"/>
    </location>
</feature>
<sequence length="374" mass="37314">MNTGGPAARGLVDVPGVVHQLGNSLFSVANGVQNLLGGDGHAEHRNASGPPAHANANANANTAAGTHAPPAHANANANAHLNPGHEASLRGDARAQMATTMAPPGTNAPQSGVRAEGATPNNAATGTTTMAQTANAVPQQRALGDPALLAQGRPADAAALAQGRAADAALAARPDAAALVAAARNAAATTAPAPATTAPPALANTAMPPPGNTAALAAAGLTVATIAGNPAADARGVILPANDAAALRGEQMLNPAGHTVDGAQRRSLRSRMAGMPQGGLARLLWAMGATGHTGEAGEAGSEREIQRALQWLFWMLAIIAYGCVAVAIVAFVGSDGRLMDSINDRNYTAWLAVLGVATGVGAWGVARWMSHRRR</sequence>
<comment type="caution">
    <text evidence="3">The sequence shown here is derived from an EMBL/GenBank/DDBJ whole genome shotgun (WGS) entry which is preliminary data.</text>
</comment>
<feature type="region of interest" description="Disordered" evidence="1">
    <location>
        <begin position="37"/>
        <end position="86"/>
    </location>
</feature>
<evidence type="ECO:0000313" key="3">
    <source>
        <dbReference type="EMBL" id="MFC3716069.1"/>
    </source>
</evidence>
<keyword evidence="2" id="KW-0812">Transmembrane</keyword>
<accession>A0ABV7XMQ3</accession>
<reference evidence="4" key="1">
    <citation type="journal article" date="2019" name="Int. J. Syst. Evol. Microbiol.">
        <title>The Global Catalogue of Microorganisms (GCM) 10K type strain sequencing project: providing services to taxonomists for standard genome sequencing and annotation.</title>
        <authorList>
            <consortium name="The Broad Institute Genomics Platform"/>
            <consortium name="The Broad Institute Genome Sequencing Center for Infectious Disease"/>
            <person name="Wu L."/>
            <person name="Ma J."/>
        </authorList>
    </citation>
    <scope>NUCLEOTIDE SEQUENCE [LARGE SCALE GENOMIC DNA]</scope>
    <source>
        <strain evidence="4">KCTC 42441</strain>
    </source>
</reference>
<feature type="region of interest" description="Disordered" evidence="1">
    <location>
        <begin position="99"/>
        <end position="126"/>
    </location>
</feature>